<name>A0AAD1ZWD0_9LAMI</name>
<evidence type="ECO:0000256" key="4">
    <source>
        <dbReference type="ARBA" id="ARBA00023242"/>
    </source>
</evidence>
<dbReference type="Proteomes" id="UP000834106">
    <property type="component" value="Chromosome 14"/>
</dbReference>
<evidence type="ECO:0000313" key="7">
    <source>
        <dbReference type="Proteomes" id="UP000834106"/>
    </source>
</evidence>
<keyword evidence="4" id="KW-0539">Nucleus</keyword>
<gene>
    <name evidence="6" type="ORF">FPE_LOCUS24149</name>
</gene>
<evidence type="ECO:0000256" key="1">
    <source>
        <dbReference type="ARBA" id="ARBA00004123"/>
    </source>
</evidence>
<accession>A0AAD1ZWD0</accession>
<dbReference type="InterPro" id="IPR044159">
    <property type="entry name" value="IQM"/>
</dbReference>
<dbReference type="EMBL" id="OU503049">
    <property type="protein sequence ID" value="CAI9776719.1"/>
    <property type="molecule type" value="Genomic_DNA"/>
</dbReference>
<dbReference type="GO" id="GO:0005634">
    <property type="term" value="C:nucleus"/>
    <property type="evidence" value="ECO:0007669"/>
    <property type="project" value="UniProtKB-SubCell"/>
</dbReference>
<evidence type="ECO:0000256" key="3">
    <source>
        <dbReference type="ARBA" id="ARBA00022490"/>
    </source>
</evidence>
<keyword evidence="7" id="KW-1185">Reference proteome</keyword>
<protein>
    <recommendedName>
        <fullName evidence="8">IQ domain-containing protein IQM2-like</fullName>
    </recommendedName>
</protein>
<evidence type="ECO:0000313" key="6">
    <source>
        <dbReference type="EMBL" id="CAI9776719.1"/>
    </source>
</evidence>
<feature type="region of interest" description="Disordered" evidence="5">
    <location>
        <begin position="395"/>
        <end position="415"/>
    </location>
</feature>
<dbReference type="AlphaFoldDB" id="A0AAD1ZWD0"/>
<reference evidence="6" key="1">
    <citation type="submission" date="2023-05" db="EMBL/GenBank/DDBJ databases">
        <authorList>
            <person name="Huff M."/>
        </authorList>
    </citation>
    <scope>NUCLEOTIDE SEQUENCE</scope>
</reference>
<evidence type="ECO:0000256" key="2">
    <source>
        <dbReference type="ARBA" id="ARBA00004496"/>
    </source>
</evidence>
<dbReference type="PANTHER" id="PTHR31250:SF14">
    <property type="entry name" value="IQ DOMAIN-CONTAINING PROTEIN IQM2"/>
    <property type="match status" value="1"/>
</dbReference>
<proteinExistence type="predicted"/>
<dbReference type="PANTHER" id="PTHR31250">
    <property type="entry name" value="IQ DOMAIN-CONTAINING PROTEIN IQM3"/>
    <property type="match status" value="1"/>
</dbReference>
<feature type="compositionally biased region" description="Polar residues" evidence="5">
    <location>
        <begin position="395"/>
        <end position="413"/>
    </location>
</feature>
<dbReference type="GO" id="GO:0005737">
    <property type="term" value="C:cytoplasm"/>
    <property type="evidence" value="ECO:0007669"/>
    <property type="project" value="UniProtKB-SubCell"/>
</dbReference>
<comment type="subcellular location">
    <subcellularLocation>
        <location evidence="2">Cytoplasm</location>
    </subcellularLocation>
    <subcellularLocation>
        <location evidence="1">Nucleus</location>
    </subcellularLocation>
</comment>
<evidence type="ECO:0008006" key="8">
    <source>
        <dbReference type="Google" id="ProtNLM"/>
    </source>
</evidence>
<evidence type="ECO:0000256" key="5">
    <source>
        <dbReference type="SAM" id="MobiDB-lite"/>
    </source>
</evidence>
<organism evidence="6 7">
    <name type="scientific">Fraxinus pennsylvanica</name>
    <dbReference type="NCBI Taxonomy" id="56036"/>
    <lineage>
        <taxon>Eukaryota</taxon>
        <taxon>Viridiplantae</taxon>
        <taxon>Streptophyta</taxon>
        <taxon>Embryophyta</taxon>
        <taxon>Tracheophyta</taxon>
        <taxon>Spermatophyta</taxon>
        <taxon>Magnoliopsida</taxon>
        <taxon>eudicotyledons</taxon>
        <taxon>Gunneridae</taxon>
        <taxon>Pentapetalae</taxon>
        <taxon>asterids</taxon>
        <taxon>lamiids</taxon>
        <taxon>Lamiales</taxon>
        <taxon>Oleaceae</taxon>
        <taxon>Oleeae</taxon>
        <taxon>Fraxinus</taxon>
    </lineage>
</organism>
<keyword evidence="3" id="KW-0963">Cytoplasm</keyword>
<sequence>MGLSCSCPFSAYNELESVIVNSLNFGNDGEKTLARSISFKGQNPELTISRSIGSGKMLLEVSVSFRKREHSLLGIQAEGQSGVMKDNETVNQSCVSDYTTDQLAGSAVLVEQSWMNLLDLVELNYNSVLFFDLLKKETAISRWSRAGKRAAKVGKGLSKNEKGQKLVLEHWLEAFDVQHRYGHNLRLYFIDWLHSSTQEPFFYWLDRGEGNNLNLVEKCPRSKLEKQCIKYLDPMERKAYEVIVEDGMLFYKQSREILDTTGEPKGVKWIFVLSTSKAFFIGPKRKGVFHHSSFLAGGATSAAGRIAVEKGVIKAVSPHSGHYRPTKENFQDFLSYLMENNVDVTEIKKSVDEEEALGPKGGLLLRNNSFDNFPDDILVIQDADIEDSTVEILATTSAESSSPKPSQNSINLQTRREDDLLDRILGRDQTVESKNYGFVLESMHDELKQQKNKFL</sequence>